<proteinExistence type="predicted"/>
<evidence type="ECO:0000313" key="1">
    <source>
        <dbReference type="EMBL" id="CAE0046437.1"/>
    </source>
</evidence>
<organism evidence="1">
    <name type="scientific">Rhodosorus marinus</name>
    <dbReference type="NCBI Taxonomy" id="101924"/>
    <lineage>
        <taxon>Eukaryota</taxon>
        <taxon>Rhodophyta</taxon>
        <taxon>Stylonematophyceae</taxon>
        <taxon>Stylonematales</taxon>
        <taxon>Stylonemataceae</taxon>
        <taxon>Rhodosorus</taxon>
    </lineage>
</organism>
<dbReference type="SUPFAM" id="SSF53335">
    <property type="entry name" value="S-adenosyl-L-methionine-dependent methyltransferases"/>
    <property type="match status" value="1"/>
</dbReference>
<dbReference type="InterPro" id="IPR029063">
    <property type="entry name" value="SAM-dependent_MTases_sf"/>
</dbReference>
<dbReference type="AlphaFoldDB" id="A0A7S3ED02"/>
<dbReference type="EMBL" id="HBHW01018765">
    <property type="protein sequence ID" value="CAE0046437.1"/>
    <property type="molecule type" value="Transcribed_RNA"/>
</dbReference>
<accession>A0A7S3ED02</accession>
<sequence length="134" mass="15438">MRENSPEAFKVILLTLCTGTEVYDAIYFSGSFMILPHRPAALERVISFLKDVDTGRIFFTQTFEENENWFMEWLKPRLSYWTSIDFGSVTYEEQFDELLESCGVVIVQKTSIDDGKKVAGVRRSVLVEARPPKL</sequence>
<reference evidence="1" key="1">
    <citation type="submission" date="2021-01" db="EMBL/GenBank/DDBJ databases">
        <authorList>
            <person name="Corre E."/>
            <person name="Pelletier E."/>
            <person name="Niang G."/>
            <person name="Scheremetjew M."/>
            <person name="Finn R."/>
            <person name="Kale V."/>
            <person name="Holt S."/>
            <person name="Cochrane G."/>
            <person name="Meng A."/>
            <person name="Brown T."/>
            <person name="Cohen L."/>
        </authorList>
    </citation>
    <scope>NUCLEOTIDE SEQUENCE</scope>
    <source>
        <strain evidence="1">CCMP 769</strain>
    </source>
</reference>
<name>A0A7S3ED02_9RHOD</name>
<protein>
    <submittedName>
        <fullName evidence="1">Uncharacterized protein</fullName>
    </submittedName>
</protein>
<gene>
    <name evidence="1" type="ORF">RMAR00112_LOCUS14416</name>
</gene>
<dbReference type="Gene3D" id="3.40.50.150">
    <property type="entry name" value="Vaccinia Virus protein VP39"/>
    <property type="match status" value="1"/>
</dbReference>